<keyword evidence="2" id="KW-1185">Reference proteome</keyword>
<proteinExistence type="predicted"/>
<dbReference type="KEGG" id="vg:37616899"/>
<reference evidence="1 2" key="1">
    <citation type="submission" date="2016-02" db="EMBL/GenBank/DDBJ databases">
        <title>Genome sequence of a new Betabaculovirus TnGV isolated from the cabagge looper Trichoplusia ni (Lepidoptera: Noctuidae).</title>
        <authorList>
            <person name="Del Rincon-Castro M.C."/>
            <person name="Bivian-Hernandez Mdl.A."/>
            <person name="Lopez-Tlacomulco J.J."/>
            <person name="Ibarra J.E."/>
        </authorList>
    </citation>
    <scope>NUCLEOTIDE SEQUENCE [LARGE SCALE GENOMIC DNA]</scope>
    <source>
        <strain evidence="1">LBIV-12</strain>
    </source>
</reference>
<accession>A0A1D8QL32</accession>
<protein>
    <submittedName>
        <fullName evidence="1">Uncharacterized protein</fullName>
    </submittedName>
</protein>
<sequence length="328" mass="38272">MTSLPINTTQIVASLPINTTQIEEEIDLDDYLPLNYEAATQQHSSVPDENLSLVPVVMETTEENTEELFKKHDLQQHNHEEAKPKKCVRFATDDDDDVQRKKIKMEKQEEETQQESCAEEDDHEIFECNVSANSDNEDDEIRFEPQRNKSFTMEILVDHLLQTEQLLMENKLEDAKTKIEFLLNKCQNRTSVRKRVEVKRYKKNVQGYVHIFCAKRAIGFYSNSYEKPKSISQMVHFITIKCAVKSDKTDKMSSANIVRDLKKVASGYLYRVNDTPKKHMNVFKNKLDKCIKLMYRYVTENKLTVVFENSAWRSKLDEIPDVQSEVSD</sequence>
<organism evidence="1 2">
    <name type="scientific">Trichoplusia ni granulovirus LBIV-12</name>
    <dbReference type="NCBI Taxonomy" id="1916701"/>
    <lineage>
        <taxon>Viruses</taxon>
        <taxon>Viruses incertae sedis</taxon>
        <taxon>Naldaviricetes</taxon>
        <taxon>Lefavirales</taxon>
        <taxon>Baculoviridae</taxon>
        <taxon>Betabaculovirus</taxon>
        <taxon>Betabaculovirus trini</taxon>
    </lineage>
</organism>
<name>A0A1D8QL32_GVTN</name>
<dbReference type="RefSeq" id="YP_009506094.1">
    <property type="nucleotide sequence ID" value="NC_038375.1"/>
</dbReference>
<dbReference type="Proteomes" id="UP000232707">
    <property type="component" value="Segment"/>
</dbReference>
<evidence type="ECO:0000313" key="1">
    <source>
        <dbReference type="EMBL" id="AOW41363.1"/>
    </source>
</evidence>
<dbReference type="GeneID" id="37616899"/>
<evidence type="ECO:0000313" key="2">
    <source>
        <dbReference type="Proteomes" id="UP000232707"/>
    </source>
</evidence>
<dbReference type="EMBL" id="KU752557">
    <property type="protein sequence ID" value="AOW41363.1"/>
    <property type="molecule type" value="Genomic_DNA"/>
</dbReference>